<accession>A0A9P6PPI0</accession>
<dbReference type="Gene3D" id="1.20.930.20">
    <property type="entry name" value="Adaptor protein Cbl, N-terminal domain"/>
    <property type="match status" value="1"/>
</dbReference>
<evidence type="ECO:0000259" key="1">
    <source>
        <dbReference type="PROSITE" id="PS50011"/>
    </source>
</evidence>
<dbReference type="GO" id="GO:0007166">
    <property type="term" value="P:cell surface receptor signaling pathway"/>
    <property type="evidence" value="ECO:0007669"/>
    <property type="project" value="InterPro"/>
</dbReference>
<sequence>MGPGDVAQVLSLVRSIQRAASDVKFNRARCQQLMMLCLSIEEGVKERAHQPMTPGGSYPGLSSQDLRNLILTLIQTRDFLYRVSTTGFLLQFFQTGEIARKCDFYKDALSGWEKRITTRISELAMDRLLLEREDREFDQVIVAASRHRVKAKKIYDGAPVNTNLQKFSIDPRLVQKGREIGKFEFGAIYEGFYDGKIVHVKEIYRDLDPLLMRLIQRGMQINRYLKECTNILQMLYIAGNRMLITEASTLGCFTNLPYRLDKETKLMIARKLASAVAYIHSCNIIHRDIRGRNVMIGTTESGLEPKLGGFETSKDEAASSLVHGPTTYWHAPEREKYGTSFLTDVYAFGILMYEISLQREPSSSDNAVLVTQEYGSICLPYSSLMKRCLAHTSIRPTMDAVAKELSTMSVDPLPIGYGQREP</sequence>
<dbReference type="CDD" id="cd21037">
    <property type="entry name" value="MLKL_NTD"/>
    <property type="match status" value="1"/>
</dbReference>
<dbReference type="SUPFAM" id="SSF56112">
    <property type="entry name" value="Protein kinase-like (PK-like)"/>
    <property type="match status" value="1"/>
</dbReference>
<proteinExistence type="predicted"/>
<dbReference type="InterPro" id="IPR036537">
    <property type="entry name" value="Adaptor_Cbl_N_dom_sf"/>
</dbReference>
<dbReference type="GO" id="GO:0004674">
    <property type="term" value="F:protein serine/threonine kinase activity"/>
    <property type="evidence" value="ECO:0007669"/>
    <property type="project" value="TreeGrafter"/>
</dbReference>
<dbReference type="AlphaFoldDB" id="A0A9P6PPI0"/>
<dbReference type="OrthoDB" id="3269467at2759"/>
<dbReference type="PROSITE" id="PS00109">
    <property type="entry name" value="PROTEIN_KINASE_TYR"/>
    <property type="match status" value="1"/>
</dbReference>
<dbReference type="InterPro" id="IPR020635">
    <property type="entry name" value="Tyr_kinase_cat_dom"/>
</dbReference>
<gene>
    <name evidence="2" type="ORF">DFQ27_008895</name>
</gene>
<dbReference type="SMART" id="SM00219">
    <property type="entry name" value="TyrKc"/>
    <property type="match status" value="1"/>
</dbReference>
<keyword evidence="3" id="KW-1185">Reference proteome</keyword>
<reference evidence="2" key="1">
    <citation type="journal article" date="2020" name="Fungal Divers.">
        <title>Resolving the Mortierellaceae phylogeny through synthesis of multi-gene phylogenetics and phylogenomics.</title>
        <authorList>
            <person name="Vandepol N."/>
            <person name="Liber J."/>
            <person name="Desiro A."/>
            <person name="Na H."/>
            <person name="Kennedy M."/>
            <person name="Barry K."/>
            <person name="Grigoriev I.V."/>
            <person name="Miller A.N."/>
            <person name="O'Donnell K."/>
            <person name="Stajich J.E."/>
            <person name="Bonito G."/>
        </authorList>
    </citation>
    <scope>NUCLEOTIDE SEQUENCE</scope>
    <source>
        <strain evidence="2">BC1065</strain>
    </source>
</reference>
<dbReference type="GO" id="GO:0005524">
    <property type="term" value="F:ATP binding"/>
    <property type="evidence" value="ECO:0007669"/>
    <property type="project" value="InterPro"/>
</dbReference>
<comment type="caution">
    <text evidence="2">The sequence shown here is derived from an EMBL/GenBank/DDBJ whole genome shotgun (WGS) entry which is preliminary data.</text>
</comment>
<dbReference type="InterPro" id="IPR051681">
    <property type="entry name" value="Ser/Thr_Kinases-Pseudokinases"/>
</dbReference>
<dbReference type="InterPro" id="IPR059179">
    <property type="entry name" value="MLKL-like_MCAfunc"/>
</dbReference>
<dbReference type="PROSITE" id="PS50011">
    <property type="entry name" value="PROTEIN_KINASE_DOM"/>
    <property type="match status" value="1"/>
</dbReference>
<dbReference type="InterPro" id="IPR008266">
    <property type="entry name" value="Tyr_kinase_AS"/>
</dbReference>
<name>A0A9P6PPI0_9FUNG</name>
<dbReference type="InterPro" id="IPR011009">
    <property type="entry name" value="Kinase-like_dom_sf"/>
</dbReference>
<dbReference type="PANTHER" id="PTHR44329">
    <property type="entry name" value="SERINE/THREONINE-PROTEIN KINASE TNNI3K-RELATED"/>
    <property type="match status" value="1"/>
</dbReference>
<dbReference type="Pfam" id="PF00069">
    <property type="entry name" value="Pkinase"/>
    <property type="match status" value="1"/>
</dbReference>
<protein>
    <recommendedName>
        <fullName evidence="1">Protein kinase domain-containing protein</fullName>
    </recommendedName>
</protein>
<dbReference type="InterPro" id="IPR000719">
    <property type="entry name" value="Prot_kinase_dom"/>
</dbReference>
<dbReference type="Proteomes" id="UP000807716">
    <property type="component" value="Unassembled WGS sequence"/>
</dbReference>
<dbReference type="EMBL" id="JAAAJB010000771">
    <property type="protein sequence ID" value="KAG0251270.1"/>
    <property type="molecule type" value="Genomic_DNA"/>
</dbReference>
<organism evidence="2 3">
    <name type="scientific">Actinomortierella ambigua</name>
    <dbReference type="NCBI Taxonomy" id="1343610"/>
    <lineage>
        <taxon>Eukaryota</taxon>
        <taxon>Fungi</taxon>
        <taxon>Fungi incertae sedis</taxon>
        <taxon>Mucoromycota</taxon>
        <taxon>Mortierellomycotina</taxon>
        <taxon>Mortierellomycetes</taxon>
        <taxon>Mortierellales</taxon>
        <taxon>Mortierellaceae</taxon>
        <taxon>Actinomortierella</taxon>
    </lineage>
</organism>
<dbReference type="GO" id="GO:0004713">
    <property type="term" value="F:protein tyrosine kinase activity"/>
    <property type="evidence" value="ECO:0007669"/>
    <property type="project" value="InterPro"/>
</dbReference>
<feature type="domain" description="Protein kinase" evidence="1">
    <location>
        <begin position="174"/>
        <end position="408"/>
    </location>
</feature>
<evidence type="ECO:0000313" key="2">
    <source>
        <dbReference type="EMBL" id="KAG0251270.1"/>
    </source>
</evidence>
<evidence type="ECO:0000313" key="3">
    <source>
        <dbReference type="Proteomes" id="UP000807716"/>
    </source>
</evidence>
<dbReference type="Gene3D" id="1.10.510.10">
    <property type="entry name" value="Transferase(Phosphotransferase) domain 1"/>
    <property type="match status" value="1"/>
</dbReference>